<name>A0A7Y7B2Y9_STRMO</name>
<keyword evidence="1" id="KW-1133">Transmembrane helix</keyword>
<organism evidence="3 4">
    <name type="scientific">Streptomyces morookaense</name>
    <name type="common">Streptoverticillium morookaense</name>
    <dbReference type="NCBI Taxonomy" id="1970"/>
    <lineage>
        <taxon>Bacteria</taxon>
        <taxon>Bacillati</taxon>
        <taxon>Actinomycetota</taxon>
        <taxon>Actinomycetes</taxon>
        <taxon>Kitasatosporales</taxon>
        <taxon>Streptomycetaceae</taxon>
        <taxon>Streptomyces</taxon>
    </lineage>
</organism>
<dbReference type="AlphaFoldDB" id="A0A7Y7B2Y9"/>
<dbReference type="RefSeq" id="WP_171079916.1">
    <property type="nucleotide sequence ID" value="NZ_BNBU01000002.1"/>
</dbReference>
<keyword evidence="1" id="KW-0812">Transmembrane</keyword>
<keyword evidence="2" id="KW-0732">Signal</keyword>
<accession>A0A7Y7B2Y9</accession>
<sequence>MRYGATVLAALGALAAPPPAYTMAPNVQPVHGTTTAPEAPQLKPGPATYADTLAPGEKKYYAVTLDDESSAYVSAVAAPHPGTALGLRDGIAVSLQTPDGTPCGTPRHHTFLSEGGPYPLADTAERVVKAGGPCRAAGTYRFVLERGDAAGGDPAPVPVELAYMTAEPVDGPTAQGGWPSGAGHPMPQGVPRKVTGGTGFNDAAEVGDGVWADTLRPGETRFYRVSVDEGEQLFADAEFGGLGGRTSYTVSGVRLGLNNGARGYVLNRTGGYKGTPTALSLAAAPTTLPGWQFLQVSVNPRAGRGEEAVPVTLRVDVAGAARPPGSSGQGHGGVGGVAVAAPGRPHNEALRVVGYAGVGTGAVLILGLGVWALLARRRARSAP</sequence>
<evidence type="ECO:0000313" key="4">
    <source>
        <dbReference type="Proteomes" id="UP000587462"/>
    </source>
</evidence>
<keyword evidence="4" id="KW-1185">Reference proteome</keyword>
<feature type="signal peptide" evidence="2">
    <location>
        <begin position="1"/>
        <end position="22"/>
    </location>
</feature>
<dbReference type="Proteomes" id="UP000587462">
    <property type="component" value="Unassembled WGS sequence"/>
</dbReference>
<evidence type="ECO:0000313" key="3">
    <source>
        <dbReference type="EMBL" id="NVK78083.1"/>
    </source>
</evidence>
<protein>
    <submittedName>
        <fullName evidence="3">Uncharacterized protein</fullName>
    </submittedName>
</protein>
<proteinExistence type="predicted"/>
<gene>
    <name evidence="3" type="ORF">HG542_10455</name>
</gene>
<reference evidence="3 4" key="1">
    <citation type="submission" date="2020-04" db="EMBL/GenBank/DDBJ databases">
        <title>Draft Genome Sequence of Streptomyces morookaense DSM 40503, an 8-azaguanine-producing strain.</title>
        <authorList>
            <person name="Qi J."/>
            <person name="Gao J.-M."/>
        </authorList>
    </citation>
    <scope>NUCLEOTIDE SEQUENCE [LARGE SCALE GENOMIC DNA]</scope>
    <source>
        <strain evidence="3 4">DSM 40503</strain>
    </source>
</reference>
<feature type="transmembrane region" description="Helical" evidence="1">
    <location>
        <begin position="352"/>
        <end position="374"/>
    </location>
</feature>
<evidence type="ECO:0000256" key="2">
    <source>
        <dbReference type="SAM" id="SignalP"/>
    </source>
</evidence>
<dbReference type="EMBL" id="JABBXF010000018">
    <property type="protein sequence ID" value="NVK78083.1"/>
    <property type="molecule type" value="Genomic_DNA"/>
</dbReference>
<keyword evidence="1" id="KW-0472">Membrane</keyword>
<evidence type="ECO:0000256" key="1">
    <source>
        <dbReference type="SAM" id="Phobius"/>
    </source>
</evidence>
<comment type="caution">
    <text evidence="3">The sequence shown here is derived from an EMBL/GenBank/DDBJ whole genome shotgun (WGS) entry which is preliminary data.</text>
</comment>
<feature type="chain" id="PRO_5031051319" evidence="2">
    <location>
        <begin position="23"/>
        <end position="383"/>
    </location>
</feature>